<keyword evidence="1" id="KW-0472">Membrane</keyword>
<keyword evidence="3" id="KW-1185">Reference proteome</keyword>
<evidence type="ECO:0000256" key="1">
    <source>
        <dbReference type="SAM" id="Phobius"/>
    </source>
</evidence>
<proteinExistence type="predicted"/>
<keyword evidence="1" id="KW-1133">Transmembrane helix</keyword>
<feature type="non-terminal residue" evidence="2">
    <location>
        <position position="1"/>
    </location>
</feature>
<sequence>EDWGLIPRWGVAALLNILLLPYQHWCHNISSYQDLLHMRTSTLCPVIFYYLHINFFIVYRLYRGMTIKTHLT</sequence>
<feature type="transmembrane region" description="Helical" evidence="1">
    <location>
        <begin position="43"/>
        <end position="62"/>
    </location>
</feature>
<evidence type="ECO:0000313" key="2">
    <source>
        <dbReference type="EMBL" id="KAF4087981.1"/>
    </source>
</evidence>
<evidence type="ECO:0000313" key="3">
    <source>
        <dbReference type="Proteomes" id="UP000593565"/>
    </source>
</evidence>
<dbReference type="EMBL" id="JAAGNN010000006">
    <property type="protein sequence ID" value="KAF4087981.1"/>
    <property type="molecule type" value="Genomic_DNA"/>
</dbReference>
<feature type="transmembrane region" description="Helical" evidence="1">
    <location>
        <begin position="6"/>
        <end position="22"/>
    </location>
</feature>
<accession>A0A7J6B1A1</accession>
<dbReference type="AlphaFoldDB" id="A0A7J6B1A1"/>
<comment type="caution">
    <text evidence="2">The sequence shown here is derived from an EMBL/GenBank/DDBJ whole genome shotgun (WGS) entry which is preliminary data.</text>
</comment>
<gene>
    <name evidence="2" type="ORF">AMELA_G00077760</name>
</gene>
<name>A0A7J6B1A1_AMEME</name>
<organism evidence="2 3">
    <name type="scientific">Ameiurus melas</name>
    <name type="common">Black bullhead</name>
    <name type="synonym">Silurus melas</name>
    <dbReference type="NCBI Taxonomy" id="219545"/>
    <lineage>
        <taxon>Eukaryota</taxon>
        <taxon>Metazoa</taxon>
        <taxon>Chordata</taxon>
        <taxon>Craniata</taxon>
        <taxon>Vertebrata</taxon>
        <taxon>Euteleostomi</taxon>
        <taxon>Actinopterygii</taxon>
        <taxon>Neopterygii</taxon>
        <taxon>Teleostei</taxon>
        <taxon>Ostariophysi</taxon>
        <taxon>Siluriformes</taxon>
        <taxon>Ictaluridae</taxon>
        <taxon>Ameiurus</taxon>
    </lineage>
</organism>
<reference evidence="2 3" key="1">
    <citation type="submission" date="2020-02" db="EMBL/GenBank/DDBJ databases">
        <title>A chromosome-scale genome assembly of the black bullhead catfish (Ameiurus melas).</title>
        <authorList>
            <person name="Wen M."/>
            <person name="Zham M."/>
            <person name="Cabau C."/>
            <person name="Klopp C."/>
            <person name="Donnadieu C."/>
            <person name="Roques C."/>
            <person name="Bouchez O."/>
            <person name="Lampietro C."/>
            <person name="Jouanno E."/>
            <person name="Herpin A."/>
            <person name="Louis A."/>
            <person name="Berthelot C."/>
            <person name="Parey E."/>
            <person name="Roest-Crollius H."/>
            <person name="Braasch I."/>
            <person name="Postlethwait J."/>
            <person name="Robinson-Rechavi M."/>
            <person name="Echchiki A."/>
            <person name="Begum T."/>
            <person name="Montfort J."/>
            <person name="Schartl M."/>
            <person name="Bobe J."/>
            <person name="Guiguen Y."/>
        </authorList>
    </citation>
    <scope>NUCLEOTIDE SEQUENCE [LARGE SCALE GENOMIC DNA]</scope>
    <source>
        <strain evidence="2">M_S1</strain>
        <tissue evidence="2">Blood</tissue>
    </source>
</reference>
<dbReference type="Proteomes" id="UP000593565">
    <property type="component" value="Unassembled WGS sequence"/>
</dbReference>
<keyword evidence="1" id="KW-0812">Transmembrane</keyword>
<protein>
    <submittedName>
        <fullName evidence="2">Uncharacterized protein</fullName>
    </submittedName>
</protein>